<keyword evidence="13" id="KW-1133">Transmembrane helix</keyword>
<dbReference type="InterPro" id="IPR009056">
    <property type="entry name" value="Cyt_c-like_dom"/>
</dbReference>
<evidence type="ECO:0000313" key="16">
    <source>
        <dbReference type="EMBL" id="QNN55633.1"/>
    </source>
</evidence>
<comment type="subcellular location">
    <subcellularLocation>
        <location evidence="1">Membrane</location>
    </subcellularLocation>
    <subcellularLocation>
        <location evidence="2">Periplasm</location>
    </subcellularLocation>
</comment>
<evidence type="ECO:0000259" key="14">
    <source>
        <dbReference type="PROSITE" id="PS50857"/>
    </source>
</evidence>
<gene>
    <name evidence="16" type="ORF">H9K76_13385</name>
</gene>
<evidence type="ECO:0000313" key="17">
    <source>
        <dbReference type="Proteomes" id="UP000515811"/>
    </source>
</evidence>
<dbReference type="Pfam" id="PF00034">
    <property type="entry name" value="Cytochrom_C"/>
    <property type="match status" value="1"/>
</dbReference>
<dbReference type="GO" id="GO:0020037">
    <property type="term" value="F:heme binding"/>
    <property type="evidence" value="ECO:0007669"/>
    <property type="project" value="InterPro"/>
</dbReference>
<comment type="similarity">
    <text evidence="3">Belongs to the cytochrome c oxidase subunit 2 family.</text>
</comment>
<evidence type="ECO:0000256" key="6">
    <source>
        <dbReference type="ARBA" id="ARBA00022723"/>
    </source>
</evidence>
<evidence type="ECO:0000256" key="11">
    <source>
        <dbReference type="ARBA" id="ARBA00047816"/>
    </source>
</evidence>
<feature type="domain" description="Cytochrome oxidase subunit II copper A binding" evidence="14">
    <location>
        <begin position="97"/>
        <end position="213"/>
    </location>
</feature>
<dbReference type="CDD" id="cd04213">
    <property type="entry name" value="CuRO_CcO_Caa3_II"/>
    <property type="match status" value="1"/>
</dbReference>
<dbReference type="GO" id="GO:0005507">
    <property type="term" value="F:copper ion binding"/>
    <property type="evidence" value="ECO:0007669"/>
    <property type="project" value="InterPro"/>
</dbReference>
<feature type="transmembrane region" description="Helical" evidence="13">
    <location>
        <begin position="63"/>
        <end position="83"/>
    </location>
</feature>
<dbReference type="SUPFAM" id="SSF46626">
    <property type="entry name" value="Cytochrome c"/>
    <property type="match status" value="1"/>
</dbReference>
<protein>
    <submittedName>
        <fullName evidence="16">C-type cytochrome</fullName>
    </submittedName>
</protein>
<dbReference type="PROSITE" id="PS50857">
    <property type="entry name" value="COX2_CUA"/>
    <property type="match status" value="1"/>
</dbReference>
<dbReference type="GO" id="GO:0004129">
    <property type="term" value="F:cytochrome-c oxidase activity"/>
    <property type="evidence" value="ECO:0007669"/>
    <property type="project" value="UniProtKB-EC"/>
</dbReference>
<dbReference type="PROSITE" id="PS51007">
    <property type="entry name" value="CYTC"/>
    <property type="match status" value="1"/>
</dbReference>
<dbReference type="SUPFAM" id="SSF49503">
    <property type="entry name" value="Cupredoxins"/>
    <property type="match status" value="1"/>
</dbReference>
<dbReference type="Gene3D" id="2.60.40.420">
    <property type="entry name" value="Cupredoxins - blue copper proteins"/>
    <property type="match status" value="1"/>
</dbReference>
<proteinExistence type="inferred from homology"/>
<keyword evidence="10 13" id="KW-0472">Membrane</keyword>
<comment type="catalytic activity">
    <reaction evidence="11">
        <text>4 Fe(II)-[cytochrome c] + O2 + 8 H(+)(in) = 4 Fe(III)-[cytochrome c] + 2 H2O + 4 H(+)(out)</text>
        <dbReference type="Rhea" id="RHEA:11436"/>
        <dbReference type="Rhea" id="RHEA-COMP:10350"/>
        <dbReference type="Rhea" id="RHEA-COMP:14399"/>
        <dbReference type="ChEBI" id="CHEBI:15377"/>
        <dbReference type="ChEBI" id="CHEBI:15378"/>
        <dbReference type="ChEBI" id="CHEBI:15379"/>
        <dbReference type="ChEBI" id="CHEBI:29033"/>
        <dbReference type="ChEBI" id="CHEBI:29034"/>
        <dbReference type="EC" id="7.1.1.9"/>
    </reaction>
</comment>
<dbReference type="PRINTS" id="PR01166">
    <property type="entry name" value="CYCOXIDASEII"/>
</dbReference>
<dbReference type="Proteomes" id="UP000515811">
    <property type="component" value="Chromosome"/>
</dbReference>
<dbReference type="GO" id="GO:0016020">
    <property type="term" value="C:membrane"/>
    <property type="evidence" value="ECO:0007669"/>
    <property type="project" value="UniProtKB-SubCell"/>
</dbReference>
<feature type="domain" description="Cytochrome c" evidence="15">
    <location>
        <begin position="222"/>
        <end position="320"/>
    </location>
</feature>
<evidence type="ECO:0000256" key="5">
    <source>
        <dbReference type="ARBA" id="ARBA00022617"/>
    </source>
</evidence>
<keyword evidence="8 12" id="KW-0408">Iron</keyword>
<keyword evidence="13" id="KW-0812">Transmembrane</keyword>
<keyword evidence="7" id="KW-0249">Electron transport</keyword>
<keyword evidence="17" id="KW-1185">Reference proteome</keyword>
<dbReference type="GO" id="GO:0042597">
    <property type="term" value="C:periplasmic space"/>
    <property type="evidence" value="ECO:0007669"/>
    <property type="project" value="UniProtKB-SubCell"/>
</dbReference>
<sequence>MTSVNTSIPQAYPQSSLQMGGEQSGPFVELTLVMVAGASLILLGIMALLAFSFSHHDRIHARLWLIGGGVLLPVGVLIALFLYSESVRPAWKPIPPPDALVVTVQGRMWWWEVSYHDAASGQRFVTANEIRLPRGRPVYFALTSQDVLHSFWIPALGGKMDMVPGRIEHLLLTPTVEGLWRGQCAEFCGTQHGLMALDVLVTSEHQFASWAQAQAQPAPAASLDHPGRSAFLRHRCNACHDVRGLAEGSQGSSAPRGPDLTHVGGRLSLGAATLPNTPRDMQRWVNHTQEIKPGARMPSGEGRIPHSELEDIAAWLSSLR</sequence>
<dbReference type="EMBL" id="CP060714">
    <property type="protein sequence ID" value="QNN55633.1"/>
    <property type="molecule type" value="Genomic_DNA"/>
</dbReference>
<keyword evidence="6 12" id="KW-0479">Metal-binding</keyword>
<dbReference type="PANTHER" id="PTHR22888">
    <property type="entry name" value="CYTOCHROME C OXIDASE, SUBUNIT II"/>
    <property type="match status" value="1"/>
</dbReference>
<accession>A0A7G9RJ58</accession>
<evidence type="ECO:0000256" key="12">
    <source>
        <dbReference type="PROSITE-ProRule" id="PRU00433"/>
    </source>
</evidence>
<dbReference type="PROSITE" id="PS00078">
    <property type="entry name" value="COX2"/>
    <property type="match status" value="1"/>
</dbReference>
<dbReference type="GO" id="GO:0042773">
    <property type="term" value="P:ATP synthesis coupled electron transport"/>
    <property type="evidence" value="ECO:0007669"/>
    <property type="project" value="TreeGrafter"/>
</dbReference>
<organism evidence="16 17">
    <name type="scientific">Diaphorobacter ruginosibacter</name>
    <dbReference type="NCBI Taxonomy" id="1715720"/>
    <lineage>
        <taxon>Bacteria</taxon>
        <taxon>Pseudomonadati</taxon>
        <taxon>Pseudomonadota</taxon>
        <taxon>Betaproteobacteria</taxon>
        <taxon>Burkholderiales</taxon>
        <taxon>Comamonadaceae</taxon>
        <taxon>Diaphorobacter</taxon>
    </lineage>
</organism>
<evidence type="ECO:0000256" key="4">
    <source>
        <dbReference type="ARBA" id="ARBA00022448"/>
    </source>
</evidence>
<evidence type="ECO:0000256" key="2">
    <source>
        <dbReference type="ARBA" id="ARBA00004418"/>
    </source>
</evidence>
<dbReference type="InterPro" id="IPR034236">
    <property type="entry name" value="CuRO_CcO_Caa3_II"/>
</dbReference>
<evidence type="ECO:0000256" key="9">
    <source>
        <dbReference type="ARBA" id="ARBA00023008"/>
    </source>
</evidence>
<evidence type="ECO:0000259" key="15">
    <source>
        <dbReference type="PROSITE" id="PS51007"/>
    </source>
</evidence>
<dbReference type="InterPro" id="IPR002429">
    <property type="entry name" value="CcO_II-like_C"/>
</dbReference>
<evidence type="ECO:0000256" key="3">
    <source>
        <dbReference type="ARBA" id="ARBA00007866"/>
    </source>
</evidence>
<evidence type="ECO:0000256" key="13">
    <source>
        <dbReference type="SAM" id="Phobius"/>
    </source>
</evidence>
<dbReference type="KEGG" id="drg:H9K76_13385"/>
<evidence type="ECO:0000256" key="8">
    <source>
        <dbReference type="ARBA" id="ARBA00023004"/>
    </source>
</evidence>
<dbReference type="InterPro" id="IPR045187">
    <property type="entry name" value="CcO_II"/>
</dbReference>
<name>A0A7G9RJ58_9BURK</name>
<dbReference type="PANTHER" id="PTHR22888:SF9">
    <property type="entry name" value="CYTOCHROME C OXIDASE SUBUNIT 2"/>
    <property type="match status" value="1"/>
</dbReference>
<reference evidence="16 17" key="1">
    <citation type="submission" date="2020-08" db="EMBL/GenBank/DDBJ databases">
        <title>Genome sequence of Diaphorobacter ruginosibacter DSM 27467T.</title>
        <authorList>
            <person name="Hyun D.-W."/>
            <person name="Bae J.-W."/>
        </authorList>
    </citation>
    <scope>NUCLEOTIDE SEQUENCE [LARGE SCALE GENOMIC DNA]</scope>
    <source>
        <strain evidence="16 17">DSM 27467</strain>
    </source>
</reference>
<dbReference type="Pfam" id="PF00116">
    <property type="entry name" value="COX2"/>
    <property type="match status" value="1"/>
</dbReference>
<keyword evidence="4" id="KW-0813">Transport</keyword>
<dbReference type="InterPro" id="IPR001505">
    <property type="entry name" value="Copper_CuA"/>
</dbReference>
<keyword evidence="5 12" id="KW-0349">Heme</keyword>
<evidence type="ECO:0000256" key="10">
    <source>
        <dbReference type="ARBA" id="ARBA00023136"/>
    </source>
</evidence>
<evidence type="ECO:0000256" key="1">
    <source>
        <dbReference type="ARBA" id="ARBA00004370"/>
    </source>
</evidence>
<dbReference type="InterPro" id="IPR036909">
    <property type="entry name" value="Cyt_c-like_dom_sf"/>
</dbReference>
<evidence type="ECO:0000256" key="7">
    <source>
        <dbReference type="ARBA" id="ARBA00022982"/>
    </source>
</evidence>
<dbReference type="InterPro" id="IPR008972">
    <property type="entry name" value="Cupredoxin"/>
</dbReference>
<feature type="transmembrane region" description="Helical" evidence="13">
    <location>
        <begin position="30"/>
        <end position="51"/>
    </location>
</feature>
<keyword evidence="9" id="KW-0186">Copper</keyword>
<dbReference type="AlphaFoldDB" id="A0A7G9RJ58"/>